<dbReference type="InterPro" id="IPR039588">
    <property type="entry name" value="FBXO4"/>
</dbReference>
<evidence type="ECO:0000313" key="3">
    <source>
        <dbReference type="Proteomes" id="UP000030645"/>
    </source>
</evidence>
<dbReference type="PANTHER" id="PTHR16008:SF4">
    <property type="entry name" value="F-BOX ONLY PROTEIN 4"/>
    <property type="match status" value="1"/>
</dbReference>
<dbReference type="AlphaFoldDB" id="W9SER4"/>
<dbReference type="CDD" id="cd09917">
    <property type="entry name" value="F-box_SF"/>
    <property type="match status" value="1"/>
</dbReference>
<dbReference type="Proteomes" id="UP000030645">
    <property type="component" value="Unassembled WGS sequence"/>
</dbReference>
<sequence>MVDWECIQKSLPDDIAVKIASSLQVSDLCALGSCSRFWRELCKSDCLWESLAKERWPFQALLEENPSSSSSSSIATEIPLFQGWRDFYIERHNEMASRVMEAVGFVEQSSRCESLEVGDYLKAIEVLDAMKLGFKDVEMLLFNPKLNSLPNLVGVQYCISWLGVPAEYVLQALQYRKISDRQVCIRWWKLGRWFYGFRMRDESHSHCVSLADLATAKAEEVLGVLYRGAVHEVLRVQISTADPSSASWYNQSTQIQG</sequence>
<organism evidence="2 3">
    <name type="scientific">Morus notabilis</name>
    <dbReference type="NCBI Taxonomy" id="981085"/>
    <lineage>
        <taxon>Eukaryota</taxon>
        <taxon>Viridiplantae</taxon>
        <taxon>Streptophyta</taxon>
        <taxon>Embryophyta</taxon>
        <taxon>Tracheophyta</taxon>
        <taxon>Spermatophyta</taxon>
        <taxon>Magnoliopsida</taxon>
        <taxon>eudicotyledons</taxon>
        <taxon>Gunneridae</taxon>
        <taxon>Pentapetalae</taxon>
        <taxon>rosids</taxon>
        <taxon>fabids</taxon>
        <taxon>Rosales</taxon>
        <taxon>Moraceae</taxon>
        <taxon>Moreae</taxon>
        <taxon>Morus</taxon>
    </lineage>
</organism>
<dbReference type="KEGG" id="mnt:21391830"/>
<evidence type="ECO:0000313" key="2">
    <source>
        <dbReference type="EMBL" id="EXC03133.1"/>
    </source>
</evidence>
<reference evidence="3" key="1">
    <citation type="submission" date="2013-01" db="EMBL/GenBank/DDBJ databases">
        <title>Draft Genome Sequence of a Mulberry Tree, Morus notabilis C.K. Schneid.</title>
        <authorList>
            <person name="He N."/>
            <person name="Zhao S."/>
        </authorList>
    </citation>
    <scope>NUCLEOTIDE SEQUENCE</scope>
</reference>
<dbReference type="PROSITE" id="PS50181">
    <property type="entry name" value="FBOX"/>
    <property type="match status" value="1"/>
</dbReference>
<dbReference type="OrthoDB" id="3219396at2759"/>
<dbReference type="GO" id="GO:0000209">
    <property type="term" value="P:protein polyubiquitination"/>
    <property type="evidence" value="ECO:0007669"/>
    <property type="project" value="TreeGrafter"/>
</dbReference>
<protein>
    <recommendedName>
        <fullName evidence="1">F-box domain-containing protein</fullName>
    </recommendedName>
</protein>
<proteinExistence type="predicted"/>
<dbReference type="InterPro" id="IPR001810">
    <property type="entry name" value="F-box_dom"/>
</dbReference>
<dbReference type="GO" id="GO:0019005">
    <property type="term" value="C:SCF ubiquitin ligase complex"/>
    <property type="evidence" value="ECO:0007669"/>
    <property type="project" value="TreeGrafter"/>
</dbReference>
<name>W9SER4_9ROSA</name>
<dbReference type="SMART" id="SM00256">
    <property type="entry name" value="FBOX"/>
    <property type="match status" value="1"/>
</dbReference>
<dbReference type="SUPFAM" id="SSF81383">
    <property type="entry name" value="F-box domain"/>
    <property type="match status" value="1"/>
</dbReference>
<dbReference type="PANTHER" id="PTHR16008">
    <property type="entry name" value="F-BOX ONLY PROTEIN 4"/>
    <property type="match status" value="1"/>
</dbReference>
<dbReference type="Pfam" id="PF12937">
    <property type="entry name" value="F-box-like"/>
    <property type="match status" value="1"/>
</dbReference>
<feature type="domain" description="F-box" evidence="1">
    <location>
        <begin position="5"/>
        <end position="51"/>
    </location>
</feature>
<dbReference type="GO" id="GO:0031146">
    <property type="term" value="P:SCF-dependent proteasomal ubiquitin-dependent protein catabolic process"/>
    <property type="evidence" value="ECO:0007669"/>
    <property type="project" value="InterPro"/>
</dbReference>
<dbReference type="Gene3D" id="1.20.1280.50">
    <property type="match status" value="1"/>
</dbReference>
<dbReference type="STRING" id="981085.W9SER4"/>
<dbReference type="InterPro" id="IPR036047">
    <property type="entry name" value="F-box-like_dom_sf"/>
</dbReference>
<dbReference type="eggNOG" id="ENOG502S0QF">
    <property type="taxonomic scope" value="Eukaryota"/>
</dbReference>
<keyword evidence="3" id="KW-1185">Reference proteome</keyword>
<accession>W9SER4</accession>
<evidence type="ECO:0000259" key="1">
    <source>
        <dbReference type="PROSITE" id="PS50181"/>
    </source>
</evidence>
<gene>
    <name evidence="2" type="ORF">L484_008465</name>
</gene>
<dbReference type="EMBL" id="KE345373">
    <property type="protein sequence ID" value="EXC03133.1"/>
    <property type="molecule type" value="Genomic_DNA"/>
</dbReference>